<dbReference type="Pfam" id="PF02230">
    <property type="entry name" value="Abhydrolase_2"/>
    <property type="match status" value="2"/>
</dbReference>
<protein>
    <recommendedName>
        <fullName evidence="3">Acyl-protein thioesterase 1</fullName>
        <ecNumber evidence="2">3.1.2.22</ecNumber>
    </recommendedName>
    <alternativeName>
        <fullName evidence="8">Palmitoyl-protein hydrolase</fullName>
    </alternativeName>
</protein>
<keyword evidence="10" id="KW-0472">Membrane</keyword>
<keyword evidence="4" id="KW-0719">Serine esterase</keyword>
<sequence>MGHMVLPSVSRRTIIRVLPTIVLIIISLIALSLLEFATIQPIDTSHPHGKMAAAAGLKFITVPPRAPHTATIIFSHGLGDTGDGWRPVATMLASQFPYVKWVLPHAPVLPITINGGMEMPGWCVLYAAQFVNINANSSFFSSRFDLYSLGKSDDKEDEEGLLRSSKLIHNLVASENEAGIANERSIRSTVVIGGFSQGAALSLVHGLTSEKNYAGLAILSGWFPMRKRLQSILGPTATSTPIFWGHGTADPVVPYKFGQMSADHMKGSLGFSNLQFNSYKGMAHSAEQQEIADLGAWLKSVIPSL</sequence>
<dbReference type="GO" id="GO:0005737">
    <property type="term" value="C:cytoplasm"/>
    <property type="evidence" value="ECO:0007669"/>
    <property type="project" value="TreeGrafter"/>
</dbReference>
<keyword evidence="5" id="KW-0378">Hydrolase</keyword>
<evidence type="ECO:0000256" key="10">
    <source>
        <dbReference type="SAM" id="Phobius"/>
    </source>
</evidence>
<dbReference type="Proteomes" id="UP000663826">
    <property type="component" value="Unassembled WGS sequence"/>
</dbReference>
<comment type="similarity">
    <text evidence="1">Belongs to the AB hydrolase superfamily. AB hydrolase 2 family.</text>
</comment>
<evidence type="ECO:0000256" key="7">
    <source>
        <dbReference type="ARBA" id="ARBA00029392"/>
    </source>
</evidence>
<proteinExistence type="inferred from homology"/>
<accession>A0A8H3A4V1</accession>
<dbReference type="InterPro" id="IPR050565">
    <property type="entry name" value="LYPA1-2/EST-like"/>
</dbReference>
<evidence type="ECO:0000256" key="3">
    <source>
        <dbReference type="ARBA" id="ARBA00014923"/>
    </source>
</evidence>
<organism evidence="12 13">
    <name type="scientific">Rhizoctonia solani</name>
    <dbReference type="NCBI Taxonomy" id="456999"/>
    <lineage>
        <taxon>Eukaryota</taxon>
        <taxon>Fungi</taxon>
        <taxon>Dikarya</taxon>
        <taxon>Basidiomycota</taxon>
        <taxon>Agaricomycotina</taxon>
        <taxon>Agaricomycetes</taxon>
        <taxon>Cantharellales</taxon>
        <taxon>Ceratobasidiaceae</taxon>
        <taxon>Rhizoctonia</taxon>
    </lineage>
</organism>
<dbReference type="SUPFAM" id="SSF53474">
    <property type="entry name" value="alpha/beta-Hydrolases"/>
    <property type="match status" value="1"/>
</dbReference>
<evidence type="ECO:0000313" key="12">
    <source>
        <dbReference type="EMBL" id="CAE6393159.1"/>
    </source>
</evidence>
<evidence type="ECO:0000259" key="11">
    <source>
        <dbReference type="Pfam" id="PF02230"/>
    </source>
</evidence>
<dbReference type="EMBL" id="CAJMWQ010000893">
    <property type="protein sequence ID" value="CAE6393159.1"/>
    <property type="molecule type" value="Genomic_DNA"/>
</dbReference>
<comment type="catalytic activity">
    <reaction evidence="9">
        <text>S-hexadecanoyl-L-cysteinyl-[protein] + H2O = L-cysteinyl-[protein] + hexadecanoate + H(+)</text>
        <dbReference type="Rhea" id="RHEA:19233"/>
        <dbReference type="Rhea" id="RHEA-COMP:10131"/>
        <dbReference type="Rhea" id="RHEA-COMP:11032"/>
        <dbReference type="ChEBI" id="CHEBI:7896"/>
        <dbReference type="ChEBI" id="CHEBI:15377"/>
        <dbReference type="ChEBI" id="CHEBI:15378"/>
        <dbReference type="ChEBI" id="CHEBI:29950"/>
        <dbReference type="ChEBI" id="CHEBI:74151"/>
        <dbReference type="EC" id="3.1.2.22"/>
    </reaction>
</comment>
<dbReference type="EC" id="3.1.2.22" evidence="2"/>
<dbReference type="GO" id="GO:0052689">
    <property type="term" value="F:carboxylic ester hydrolase activity"/>
    <property type="evidence" value="ECO:0007669"/>
    <property type="project" value="UniProtKB-KW"/>
</dbReference>
<name>A0A8H3A4V1_9AGAM</name>
<dbReference type="PANTHER" id="PTHR10655">
    <property type="entry name" value="LYSOPHOSPHOLIPASE-RELATED"/>
    <property type="match status" value="1"/>
</dbReference>
<dbReference type="InterPro" id="IPR029058">
    <property type="entry name" value="AB_hydrolase_fold"/>
</dbReference>
<gene>
    <name evidence="12" type="ORF">RDB_LOCUS26870</name>
</gene>
<comment type="caution">
    <text evidence="12">The sequence shown here is derived from an EMBL/GenBank/DDBJ whole genome shotgun (WGS) entry which is preliminary data.</text>
</comment>
<evidence type="ECO:0000256" key="9">
    <source>
        <dbReference type="ARBA" id="ARBA00047337"/>
    </source>
</evidence>
<evidence type="ECO:0000256" key="8">
    <source>
        <dbReference type="ARBA" id="ARBA00031195"/>
    </source>
</evidence>
<dbReference type="GO" id="GO:0008474">
    <property type="term" value="F:palmitoyl-(protein) hydrolase activity"/>
    <property type="evidence" value="ECO:0007669"/>
    <property type="project" value="UniProtKB-EC"/>
</dbReference>
<dbReference type="GO" id="GO:0006631">
    <property type="term" value="P:fatty acid metabolic process"/>
    <property type="evidence" value="ECO:0007669"/>
    <property type="project" value="UniProtKB-KW"/>
</dbReference>
<evidence type="ECO:0000313" key="13">
    <source>
        <dbReference type="Proteomes" id="UP000663826"/>
    </source>
</evidence>
<feature type="transmembrane region" description="Helical" evidence="10">
    <location>
        <begin position="14"/>
        <end position="34"/>
    </location>
</feature>
<evidence type="ECO:0000256" key="2">
    <source>
        <dbReference type="ARBA" id="ARBA00012423"/>
    </source>
</evidence>
<keyword evidence="10" id="KW-0812">Transmembrane</keyword>
<evidence type="ECO:0000256" key="6">
    <source>
        <dbReference type="ARBA" id="ARBA00022832"/>
    </source>
</evidence>
<comment type="function">
    <text evidence="7">Hydrolyzes fatty acids from S-acylated cysteine residues in proteins with a strong preference for palmitoylated G-alpha proteins over other acyl substrates. Mediates the deacylation of G-alpha proteins such as GPA1 in vivo, but has weak or no activity toward palmitoylated Ras proteins. Has weak lysophospholipase activity in vitro; however such activity may not exist in vivo.</text>
</comment>
<reference evidence="12" key="1">
    <citation type="submission" date="2021-01" db="EMBL/GenBank/DDBJ databases">
        <authorList>
            <person name="Kaushik A."/>
        </authorList>
    </citation>
    <scope>NUCLEOTIDE SEQUENCE</scope>
    <source>
        <strain evidence="12">AG1-1B</strain>
    </source>
</reference>
<keyword evidence="6" id="KW-0276">Fatty acid metabolism</keyword>
<dbReference type="Gene3D" id="3.40.50.1820">
    <property type="entry name" value="alpha/beta hydrolase"/>
    <property type="match status" value="1"/>
</dbReference>
<feature type="domain" description="Phospholipase/carboxylesterase/thioesterase" evidence="11">
    <location>
        <begin position="61"/>
        <end position="130"/>
    </location>
</feature>
<dbReference type="PANTHER" id="PTHR10655:SF17">
    <property type="entry name" value="LYSOPHOSPHOLIPASE-LIKE PROTEIN 1"/>
    <property type="match status" value="1"/>
</dbReference>
<keyword evidence="6" id="KW-0443">Lipid metabolism</keyword>
<dbReference type="InterPro" id="IPR003140">
    <property type="entry name" value="PLipase/COase/thioEstase"/>
</dbReference>
<evidence type="ECO:0000256" key="4">
    <source>
        <dbReference type="ARBA" id="ARBA00022487"/>
    </source>
</evidence>
<evidence type="ECO:0000256" key="1">
    <source>
        <dbReference type="ARBA" id="ARBA00006499"/>
    </source>
</evidence>
<evidence type="ECO:0000256" key="5">
    <source>
        <dbReference type="ARBA" id="ARBA00022801"/>
    </source>
</evidence>
<feature type="domain" description="Phospholipase/carboxylesterase/thioesterase" evidence="11">
    <location>
        <begin position="144"/>
        <end position="300"/>
    </location>
</feature>
<keyword evidence="10" id="KW-1133">Transmembrane helix</keyword>
<dbReference type="AlphaFoldDB" id="A0A8H3A4V1"/>